<dbReference type="InterPro" id="IPR011032">
    <property type="entry name" value="GroES-like_sf"/>
</dbReference>
<dbReference type="InterPro" id="IPR002364">
    <property type="entry name" value="Quin_OxRdtase/zeta-crystal_CS"/>
</dbReference>
<dbReference type="SUPFAM" id="SSF51735">
    <property type="entry name" value="NAD(P)-binding Rossmann-fold domains"/>
    <property type="match status" value="1"/>
</dbReference>
<sequence length="340" mass="37481">MKAMTIDRYGKDVALQETEMHKPEIGDQDLLVRIHAASINPIDFKIRDGKVKMLLSYDMPLILGNDFSGTVEQVGSKVSTFQPGDKVYGRPRKNRIGTFAEYISVNEDDVAIAPSNISLIESASLPLVGLTTWQAFHDVIQLKEGQKILIHAGAGGVGTFAIQLAKAMGAYVATTASDKGYDLVKSLGADEIINYKEQAFEKVLKGYDAVFDTLGGNSLEKSFEVLRPGGKIVSVSAVPNKAFAEENNMGFIKKVIFSIVSRKLTMLEKKHNVHYHFLFMKPSGEQLRRIADLVEKEDIVPVIDKVFSFEDAQKAIEYVETGRAKGKVIVKVESPLIAKK</sequence>
<dbReference type="Gene3D" id="3.40.50.720">
    <property type="entry name" value="NAD(P)-binding Rossmann-like Domain"/>
    <property type="match status" value="1"/>
</dbReference>
<evidence type="ECO:0000313" key="3">
    <source>
        <dbReference type="EMBL" id="MBD7963511.1"/>
    </source>
</evidence>
<dbReference type="Gene3D" id="3.90.180.10">
    <property type="entry name" value="Medium-chain alcohol dehydrogenases, catalytic domain"/>
    <property type="match status" value="1"/>
</dbReference>
<dbReference type="RefSeq" id="WP_191752902.1">
    <property type="nucleotide sequence ID" value="NZ_JACSQM010000002.1"/>
</dbReference>
<keyword evidence="4" id="KW-1185">Reference proteome</keyword>
<dbReference type="InterPro" id="IPR036291">
    <property type="entry name" value="NAD(P)-bd_dom_sf"/>
</dbReference>
<dbReference type="PROSITE" id="PS01162">
    <property type="entry name" value="QOR_ZETA_CRYSTAL"/>
    <property type="match status" value="1"/>
</dbReference>
<dbReference type="Pfam" id="PF08240">
    <property type="entry name" value="ADH_N"/>
    <property type="match status" value="1"/>
</dbReference>
<evidence type="ECO:0000256" key="1">
    <source>
        <dbReference type="ARBA" id="ARBA00023002"/>
    </source>
</evidence>
<comment type="caution">
    <text evidence="3">The sequence shown here is derived from an EMBL/GenBank/DDBJ whole genome shotgun (WGS) entry which is preliminary data.</text>
</comment>
<dbReference type="SUPFAM" id="SSF50129">
    <property type="entry name" value="GroES-like"/>
    <property type="match status" value="1"/>
</dbReference>
<gene>
    <name evidence="3" type="ORF">H9648_05530</name>
</gene>
<dbReference type="SMART" id="SM00829">
    <property type="entry name" value="PKS_ER"/>
    <property type="match status" value="1"/>
</dbReference>
<dbReference type="PANTHER" id="PTHR11695">
    <property type="entry name" value="ALCOHOL DEHYDROGENASE RELATED"/>
    <property type="match status" value="1"/>
</dbReference>
<evidence type="ECO:0000259" key="2">
    <source>
        <dbReference type="SMART" id="SM00829"/>
    </source>
</evidence>
<keyword evidence="1" id="KW-0560">Oxidoreductase</keyword>
<dbReference type="EMBL" id="JACSQM010000002">
    <property type="protein sequence ID" value="MBD7963511.1"/>
    <property type="molecule type" value="Genomic_DNA"/>
</dbReference>
<reference evidence="3 4" key="1">
    <citation type="submission" date="2020-08" db="EMBL/GenBank/DDBJ databases">
        <title>A Genomic Blueprint of the Chicken Gut Microbiome.</title>
        <authorList>
            <person name="Gilroy R."/>
            <person name="Ravi A."/>
            <person name="Getino M."/>
            <person name="Pursley I."/>
            <person name="Horton D.L."/>
            <person name="Alikhan N.-F."/>
            <person name="Baker D."/>
            <person name="Gharbi K."/>
            <person name="Hall N."/>
            <person name="Watson M."/>
            <person name="Adriaenssens E.M."/>
            <person name="Foster-Nyarko E."/>
            <person name="Jarju S."/>
            <person name="Secka A."/>
            <person name="Antonio M."/>
            <person name="Oren A."/>
            <person name="Chaudhuri R."/>
            <person name="La Ragione R.M."/>
            <person name="Hildebrand F."/>
            <person name="Pallen M.J."/>
        </authorList>
    </citation>
    <scope>NUCLEOTIDE SEQUENCE [LARGE SCALE GENOMIC DNA]</scope>
    <source>
        <strain evidence="3 4">Sa2CUA10</strain>
    </source>
</reference>
<evidence type="ECO:0000313" key="4">
    <source>
        <dbReference type="Proteomes" id="UP000603641"/>
    </source>
</evidence>
<dbReference type="InterPro" id="IPR013154">
    <property type="entry name" value="ADH-like_N"/>
</dbReference>
<protein>
    <submittedName>
        <fullName evidence="3">NADP-dependent oxidoreductase</fullName>
    </submittedName>
</protein>
<dbReference type="PANTHER" id="PTHR11695:SF294">
    <property type="entry name" value="RETICULON-4-INTERACTING PROTEIN 1, MITOCHONDRIAL"/>
    <property type="match status" value="1"/>
</dbReference>
<feature type="domain" description="Enoyl reductase (ER)" evidence="2">
    <location>
        <begin position="10"/>
        <end position="330"/>
    </location>
</feature>
<dbReference type="InterPro" id="IPR020843">
    <property type="entry name" value="ER"/>
</dbReference>
<dbReference type="Proteomes" id="UP000603641">
    <property type="component" value="Unassembled WGS sequence"/>
</dbReference>
<name>A0ABR8SJ47_9BACL</name>
<dbReference type="InterPro" id="IPR050700">
    <property type="entry name" value="YIM1/Zinc_Alcohol_DH_Fams"/>
</dbReference>
<organism evidence="3 4">
    <name type="scientific">Fictibacillus norfolkensis</name>
    <dbReference type="NCBI Taxonomy" id="2762233"/>
    <lineage>
        <taxon>Bacteria</taxon>
        <taxon>Bacillati</taxon>
        <taxon>Bacillota</taxon>
        <taxon>Bacilli</taxon>
        <taxon>Bacillales</taxon>
        <taxon>Fictibacillaceae</taxon>
        <taxon>Fictibacillus</taxon>
    </lineage>
</organism>
<accession>A0ABR8SJ47</accession>
<dbReference type="CDD" id="cd05289">
    <property type="entry name" value="MDR_like_2"/>
    <property type="match status" value="1"/>
</dbReference>
<proteinExistence type="predicted"/>
<dbReference type="Pfam" id="PF13602">
    <property type="entry name" value="ADH_zinc_N_2"/>
    <property type="match status" value="1"/>
</dbReference>